<evidence type="ECO:0000259" key="1">
    <source>
        <dbReference type="SMART" id="SM00867"/>
    </source>
</evidence>
<dbReference type="SUPFAM" id="SSF101874">
    <property type="entry name" value="YceI-like"/>
    <property type="match status" value="1"/>
</dbReference>
<reference evidence="2 3" key="1">
    <citation type="submission" date="2024-05" db="EMBL/GenBank/DDBJ databases">
        <authorList>
            <person name="Duchaud E."/>
        </authorList>
    </citation>
    <scope>NUCLEOTIDE SEQUENCE [LARGE SCALE GENOMIC DNA]</scope>
    <source>
        <strain evidence="2">Ena-SAMPLE-TAB-13-05-2024-13:56:06:370-140305</strain>
    </source>
</reference>
<gene>
    <name evidence="2" type="ORF">T190115A13A_80115</name>
</gene>
<comment type="caution">
    <text evidence="2">The sequence shown here is derived from an EMBL/GenBank/DDBJ whole genome shotgun (WGS) entry which is preliminary data.</text>
</comment>
<dbReference type="RefSeq" id="WP_348707216.1">
    <property type="nucleotide sequence ID" value="NZ_CAXIYA010000040.1"/>
</dbReference>
<evidence type="ECO:0000313" key="2">
    <source>
        <dbReference type="EMBL" id="CAL2108540.1"/>
    </source>
</evidence>
<dbReference type="InterPro" id="IPR007372">
    <property type="entry name" value="Lipid/polyisoprenoid-bd_YceI"/>
</dbReference>
<dbReference type="PANTHER" id="PTHR34406:SF1">
    <property type="entry name" value="PROTEIN YCEI"/>
    <property type="match status" value="1"/>
</dbReference>
<sequence>MKKSILAIAFVALGVVSCKTDKKKVEAKEEVKEVKKVENVINSYKANITESTLTWKGTKPTGSHTGTISLEKGLLDIENGNVKAGRFLVNMSSIVCTDLEAGKGKEDLEGHLKAPDFFDVEKYPTAKFEVTSSEVKDGKVNITGNLTIKDVTKSITIPATISEKDGSLSFKSDFSIDRTEFGIQYKSKKFFDNLKDKFINDLIEFSFDIKAIK</sequence>
<name>A0ABP1FDU0_9FLAO</name>
<dbReference type="InterPro" id="IPR036761">
    <property type="entry name" value="TTHA0802/YceI-like_sf"/>
</dbReference>
<feature type="domain" description="Lipid/polyisoprenoid-binding YceI-like" evidence="1">
    <location>
        <begin position="43"/>
        <end position="212"/>
    </location>
</feature>
<proteinExistence type="predicted"/>
<dbReference type="SMART" id="SM00867">
    <property type="entry name" value="YceI"/>
    <property type="match status" value="1"/>
</dbReference>
<dbReference type="EMBL" id="CAXJRC010000045">
    <property type="protein sequence ID" value="CAL2108540.1"/>
    <property type="molecule type" value="Genomic_DNA"/>
</dbReference>
<dbReference type="PANTHER" id="PTHR34406">
    <property type="entry name" value="PROTEIN YCEI"/>
    <property type="match status" value="1"/>
</dbReference>
<dbReference type="Pfam" id="PF04264">
    <property type="entry name" value="YceI"/>
    <property type="match status" value="1"/>
</dbReference>
<protein>
    <submittedName>
        <fullName evidence="2">YceI family protein</fullName>
    </submittedName>
</protein>
<dbReference type="Proteomes" id="UP001497602">
    <property type="component" value="Unassembled WGS sequence"/>
</dbReference>
<evidence type="ECO:0000313" key="3">
    <source>
        <dbReference type="Proteomes" id="UP001497602"/>
    </source>
</evidence>
<organism evidence="2 3">
    <name type="scientific">Tenacibaculum vairaonense</name>
    <dbReference type="NCBI Taxonomy" id="3137860"/>
    <lineage>
        <taxon>Bacteria</taxon>
        <taxon>Pseudomonadati</taxon>
        <taxon>Bacteroidota</taxon>
        <taxon>Flavobacteriia</taxon>
        <taxon>Flavobacteriales</taxon>
        <taxon>Flavobacteriaceae</taxon>
        <taxon>Tenacibaculum</taxon>
    </lineage>
</organism>
<dbReference type="Gene3D" id="2.40.128.110">
    <property type="entry name" value="Lipid/polyisoprenoid-binding, YceI-like"/>
    <property type="match status" value="1"/>
</dbReference>
<keyword evidence="3" id="KW-1185">Reference proteome</keyword>
<dbReference type="PROSITE" id="PS51257">
    <property type="entry name" value="PROKAR_LIPOPROTEIN"/>
    <property type="match status" value="1"/>
</dbReference>
<accession>A0ABP1FDU0</accession>